<evidence type="ECO:0000259" key="5">
    <source>
        <dbReference type="Pfam" id="PF03088"/>
    </source>
</evidence>
<feature type="domain" description="Strictosidine synthase conserved region" evidence="5">
    <location>
        <begin position="152"/>
        <end position="235"/>
    </location>
</feature>
<dbReference type="AlphaFoldDB" id="A0AAV8TKM5"/>
<keyword evidence="4" id="KW-0325">Glycoprotein</keyword>
<dbReference type="SUPFAM" id="SSF63829">
    <property type="entry name" value="Calcium-dependent phosphotriesterase"/>
    <property type="match status" value="1"/>
</dbReference>
<dbReference type="PANTHER" id="PTHR10426:SF68">
    <property type="entry name" value="OS07G0614000 PROTEIN"/>
    <property type="match status" value="1"/>
</dbReference>
<evidence type="ECO:0000313" key="6">
    <source>
        <dbReference type="EMBL" id="KAJ8767482.1"/>
    </source>
</evidence>
<protein>
    <recommendedName>
        <fullName evidence="5">Strictosidine synthase conserved region domain-containing protein</fullName>
    </recommendedName>
</protein>
<dbReference type="InterPro" id="IPR018119">
    <property type="entry name" value="Strictosidine_synth_cons-reg"/>
</dbReference>
<dbReference type="Pfam" id="PF20067">
    <property type="entry name" value="SSL_N"/>
    <property type="match status" value="1"/>
</dbReference>
<dbReference type="InterPro" id="IPR011042">
    <property type="entry name" value="6-blade_b-propeller_TolB-like"/>
</dbReference>
<evidence type="ECO:0000256" key="1">
    <source>
        <dbReference type="ARBA" id="ARBA00004116"/>
    </source>
</evidence>
<sequence>MKRCVRASLSFLLCCFLAISIQILYFSPISPDLLEMPPDSASALRPNKLLQEVVKLGEGLVKGPEDIWVDRDGVLYTASRDGWIKKMHKDGTWESWKKIDSDSLLGLTITKDGNLIVCDAIKGLLMVSDDGVKVIASHVNGSKISFADEVIEASDGSLYFSAVSTKFGLHNWYLDVLEAKPHGQLLRYDPFSNETSILLDGLCFPNGVAISKEEDYLAFCETWKFRCRKYWLKGEKQGTTEVFIHNLPAGPDNINLAPDGSFWIALLQLTTPGLEFLHTSTLYKRFVASFPMLINFVDGTRKKAMVVNVAPDGNIIRNFDDPEGIVMSMVTSAFEFEDHLYLGSLNTNFIGKIPLKAAYN</sequence>
<dbReference type="GO" id="GO:0005773">
    <property type="term" value="C:vacuole"/>
    <property type="evidence" value="ECO:0007669"/>
    <property type="project" value="UniProtKB-SubCell"/>
</dbReference>
<comment type="subcellular location">
    <subcellularLocation>
        <location evidence="1">Vacuole</location>
    </subcellularLocation>
</comment>
<comment type="caution">
    <text evidence="6">The sequence shown here is derived from an EMBL/GenBank/DDBJ whole genome shotgun (WGS) entry which is preliminary data.</text>
</comment>
<dbReference type="GO" id="GO:0016787">
    <property type="term" value="F:hydrolase activity"/>
    <property type="evidence" value="ECO:0007669"/>
    <property type="project" value="TreeGrafter"/>
</dbReference>
<dbReference type="Gene3D" id="2.120.10.30">
    <property type="entry name" value="TolB, C-terminal domain"/>
    <property type="match status" value="1"/>
</dbReference>
<organism evidence="6 7">
    <name type="scientific">Erythroxylum novogranatense</name>
    <dbReference type="NCBI Taxonomy" id="1862640"/>
    <lineage>
        <taxon>Eukaryota</taxon>
        <taxon>Viridiplantae</taxon>
        <taxon>Streptophyta</taxon>
        <taxon>Embryophyta</taxon>
        <taxon>Tracheophyta</taxon>
        <taxon>Spermatophyta</taxon>
        <taxon>Magnoliopsida</taxon>
        <taxon>eudicotyledons</taxon>
        <taxon>Gunneridae</taxon>
        <taxon>Pentapetalae</taxon>
        <taxon>rosids</taxon>
        <taxon>fabids</taxon>
        <taxon>Malpighiales</taxon>
        <taxon>Erythroxylaceae</taxon>
        <taxon>Erythroxylum</taxon>
    </lineage>
</organism>
<evidence type="ECO:0000313" key="7">
    <source>
        <dbReference type="Proteomes" id="UP001159364"/>
    </source>
</evidence>
<proteinExistence type="inferred from homology"/>
<dbReference type="EMBL" id="JAIWQS010000004">
    <property type="protein sequence ID" value="KAJ8767482.1"/>
    <property type="molecule type" value="Genomic_DNA"/>
</dbReference>
<gene>
    <name evidence="6" type="ORF">K2173_017526</name>
</gene>
<dbReference type="GO" id="GO:0012505">
    <property type="term" value="C:endomembrane system"/>
    <property type="evidence" value="ECO:0007669"/>
    <property type="project" value="TreeGrafter"/>
</dbReference>
<evidence type="ECO:0000256" key="2">
    <source>
        <dbReference type="ARBA" id="ARBA00009191"/>
    </source>
</evidence>
<keyword evidence="3" id="KW-0926">Vacuole</keyword>
<dbReference type="Pfam" id="PF03088">
    <property type="entry name" value="Str_synth"/>
    <property type="match status" value="1"/>
</dbReference>
<dbReference type="PANTHER" id="PTHR10426">
    <property type="entry name" value="STRICTOSIDINE SYNTHASE-RELATED"/>
    <property type="match status" value="1"/>
</dbReference>
<reference evidence="6 7" key="1">
    <citation type="submission" date="2021-09" db="EMBL/GenBank/DDBJ databases">
        <title>Genomic insights and catalytic innovation underlie evolution of tropane alkaloids biosynthesis.</title>
        <authorList>
            <person name="Wang Y.-J."/>
            <person name="Tian T."/>
            <person name="Huang J.-P."/>
            <person name="Huang S.-X."/>
        </authorList>
    </citation>
    <scope>NUCLEOTIDE SEQUENCE [LARGE SCALE GENOMIC DNA]</scope>
    <source>
        <strain evidence="6">KIB-2018</strain>
        <tissue evidence="6">Leaf</tissue>
    </source>
</reference>
<accession>A0AAV8TKM5</accession>
<dbReference type="FunFam" id="2.120.10.30:FF:000066">
    <property type="entry name" value="ABC transporter permease protein"/>
    <property type="match status" value="1"/>
</dbReference>
<comment type="similarity">
    <text evidence="2">Belongs to the strictosidine synthase family.</text>
</comment>
<evidence type="ECO:0000256" key="3">
    <source>
        <dbReference type="ARBA" id="ARBA00022554"/>
    </source>
</evidence>
<dbReference type="Proteomes" id="UP001159364">
    <property type="component" value="Linkage Group LG04"/>
</dbReference>
<keyword evidence="7" id="KW-1185">Reference proteome</keyword>
<name>A0AAV8TKM5_9ROSI</name>
<evidence type="ECO:0000256" key="4">
    <source>
        <dbReference type="ARBA" id="ARBA00023180"/>
    </source>
</evidence>